<evidence type="ECO:0000256" key="8">
    <source>
        <dbReference type="RuleBase" id="RU364100"/>
    </source>
</evidence>
<evidence type="ECO:0000256" key="5">
    <source>
        <dbReference type="ARBA" id="ARBA00023124"/>
    </source>
</evidence>
<dbReference type="EC" id="3.4.-.-" evidence="8"/>
<dbReference type="Proteomes" id="UP000587415">
    <property type="component" value="Unassembled WGS sequence"/>
</dbReference>
<dbReference type="Pfam" id="PF02586">
    <property type="entry name" value="SRAP"/>
    <property type="match status" value="1"/>
</dbReference>
<keyword evidence="10" id="KW-1185">Reference proteome</keyword>
<dbReference type="GO" id="GO:0008233">
    <property type="term" value="F:peptidase activity"/>
    <property type="evidence" value="ECO:0007669"/>
    <property type="project" value="UniProtKB-KW"/>
</dbReference>
<keyword evidence="3" id="KW-0227">DNA damage</keyword>
<dbReference type="GO" id="GO:0003697">
    <property type="term" value="F:single-stranded DNA binding"/>
    <property type="evidence" value="ECO:0007669"/>
    <property type="project" value="InterPro"/>
</dbReference>
<comment type="caution">
    <text evidence="9">The sequence shown here is derived from an EMBL/GenBank/DDBJ whole genome shotgun (WGS) entry which is preliminary data.</text>
</comment>
<evidence type="ECO:0000256" key="7">
    <source>
        <dbReference type="ARBA" id="ARBA00023239"/>
    </source>
</evidence>
<evidence type="ECO:0000256" key="2">
    <source>
        <dbReference type="ARBA" id="ARBA00022670"/>
    </source>
</evidence>
<evidence type="ECO:0000256" key="3">
    <source>
        <dbReference type="ARBA" id="ARBA00022763"/>
    </source>
</evidence>
<dbReference type="Gene3D" id="3.90.1680.10">
    <property type="entry name" value="SOS response associated peptidase-like"/>
    <property type="match status" value="1"/>
</dbReference>
<dbReference type="RefSeq" id="WP_168048031.1">
    <property type="nucleotide sequence ID" value="NZ_JAATJM010000002.1"/>
</dbReference>
<sequence>MCNDFRFRPLSEQPFEEFRHVGIELVFPAGKPNIEPRDDIRIGDSAPVITRAGGDVALTMTKWAWSSPQGRPVFNFRSDGRSFANSLRCVIPADGFYEFTDALPGQKRKTKWLFTMPPRPSFWIAGLIKDGAFAMLTTEPGPDIAPYHDRQIVLLEQGRALEWLDLTRPESEILTALPAGSLSVERVFPPADDAPNLFG</sequence>
<dbReference type="GO" id="GO:0016829">
    <property type="term" value="F:lyase activity"/>
    <property type="evidence" value="ECO:0007669"/>
    <property type="project" value="UniProtKB-KW"/>
</dbReference>
<proteinExistence type="inferred from homology"/>
<dbReference type="PANTHER" id="PTHR13604">
    <property type="entry name" value="DC12-RELATED"/>
    <property type="match status" value="1"/>
</dbReference>
<protein>
    <recommendedName>
        <fullName evidence="8">Abasic site processing protein</fullName>
        <ecNumber evidence="8">3.4.-.-</ecNumber>
    </recommendedName>
</protein>
<organism evidence="9 10">
    <name type="scientific">Brevundimonas alba</name>
    <dbReference type="NCBI Taxonomy" id="74314"/>
    <lineage>
        <taxon>Bacteria</taxon>
        <taxon>Pseudomonadati</taxon>
        <taxon>Pseudomonadota</taxon>
        <taxon>Alphaproteobacteria</taxon>
        <taxon>Caulobacterales</taxon>
        <taxon>Caulobacteraceae</taxon>
        <taxon>Brevundimonas</taxon>
    </lineage>
</organism>
<evidence type="ECO:0000313" key="10">
    <source>
        <dbReference type="Proteomes" id="UP000587415"/>
    </source>
</evidence>
<evidence type="ECO:0000256" key="6">
    <source>
        <dbReference type="ARBA" id="ARBA00023125"/>
    </source>
</evidence>
<dbReference type="GO" id="GO:0106300">
    <property type="term" value="P:protein-DNA covalent cross-linking repair"/>
    <property type="evidence" value="ECO:0007669"/>
    <property type="project" value="InterPro"/>
</dbReference>
<evidence type="ECO:0000256" key="4">
    <source>
        <dbReference type="ARBA" id="ARBA00022801"/>
    </source>
</evidence>
<keyword evidence="7" id="KW-0456">Lyase</keyword>
<keyword evidence="4 8" id="KW-0378">Hydrolase</keyword>
<evidence type="ECO:0000313" key="9">
    <source>
        <dbReference type="EMBL" id="NJC42088.1"/>
    </source>
</evidence>
<reference evidence="9 10" key="1">
    <citation type="submission" date="2020-03" db="EMBL/GenBank/DDBJ databases">
        <title>Genomic Encyclopedia of Type Strains, Phase IV (KMG-IV): sequencing the most valuable type-strain genomes for metagenomic binning, comparative biology and taxonomic classification.</title>
        <authorList>
            <person name="Goeker M."/>
        </authorList>
    </citation>
    <scope>NUCLEOTIDE SEQUENCE [LARGE SCALE GENOMIC DNA]</scope>
    <source>
        <strain evidence="9 10">DSM 4736</strain>
    </source>
</reference>
<keyword evidence="2 8" id="KW-0645">Protease</keyword>
<accession>A0A7X5YLT1</accession>
<gene>
    <name evidence="9" type="ORF">GGQ87_002383</name>
</gene>
<name>A0A7X5YLT1_9CAUL</name>
<keyword evidence="5" id="KW-0190">Covalent protein-DNA linkage</keyword>
<dbReference type="PANTHER" id="PTHR13604:SF0">
    <property type="entry name" value="ABASIC SITE PROCESSING PROTEIN HMCES"/>
    <property type="match status" value="1"/>
</dbReference>
<dbReference type="InterPro" id="IPR003738">
    <property type="entry name" value="SRAP"/>
</dbReference>
<evidence type="ECO:0000256" key="1">
    <source>
        <dbReference type="ARBA" id="ARBA00008136"/>
    </source>
</evidence>
<dbReference type="EMBL" id="JAATJM010000002">
    <property type="protein sequence ID" value="NJC42088.1"/>
    <property type="molecule type" value="Genomic_DNA"/>
</dbReference>
<dbReference type="AlphaFoldDB" id="A0A7X5YLT1"/>
<comment type="similarity">
    <text evidence="1 8">Belongs to the SOS response-associated peptidase family.</text>
</comment>
<dbReference type="GO" id="GO:0006508">
    <property type="term" value="P:proteolysis"/>
    <property type="evidence" value="ECO:0007669"/>
    <property type="project" value="UniProtKB-KW"/>
</dbReference>
<keyword evidence="6" id="KW-0238">DNA-binding</keyword>
<dbReference type="SUPFAM" id="SSF143081">
    <property type="entry name" value="BB1717-like"/>
    <property type="match status" value="1"/>
</dbReference>
<dbReference type="InterPro" id="IPR036590">
    <property type="entry name" value="SRAP-like"/>
</dbReference>